<organism evidence="2 3">
    <name type="scientific">Deinococcus aquiradiocola</name>
    <dbReference type="NCBI Taxonomy" id="393059"/>
    <lineage>
        <taxon>Bacteria</taxon>
        <taxon>Thermotogati</taxon>
        <taxon>Deinococcota</taxon>
        <taxon>Deinococci</taxon>
        <taxon>Deinococcales</taxon>
        <taxon>Deinococcaceae</taxon>
        <taxon>Deinococcus</taxon>
    </lineage>
</organism>
<dbReference type="Proteomes" id="UP000635726">
    <property type="component" value="Unassembled WGS sequence"/>
</dbReference>
<keyword evidence="1" id="KW-0472">Membrane</keyword>
<dbReference type="AlphaFoldDB" id="A0A917PQB1"/>
<evidence type="ECO:0000313" key="2">
    <source>
        <dbReference type="EMBL" id="GGJ87733.1"/>
    </source>
</evidence>
<gene>
    <name evidence="2" type="ORF">GCM10008939_34790</name>
</gene>
<reference evidence="2" key="1">
    <citation type="journal article" date="2014" name="Int. J. Syst. Evol. Microbiol.">
        <title>Complete genome sequence of Corynebacterium casei LMG S-19264T (=DSM 44701T), isolated from a smear-ripened cheese.</title>
        <authorList>
            <consortium name="US DOE Joint Genome Institute (JGI-PGF)"/>
            <person name="Walter F."/>
            <person name="Albersmeier A."/>
            <person name="Kalinowski J."/>
            <person name="Ruckert C."/>
        </authorList>
    </citation>
    <scope>NUCLEOTIDE SEQUENCE</scope>
    <source>
        <strain evidence="2">JCM 14371</strain>
    </source>
</reference>
<evidence type="ECO:0000313" key="3">
    <source>
        <dbReference type="Proteomes" id="UP000635726"/>
    </source>
</evidence>
<proteinExistence type="predicted"/>
<reference evidence="2" key="2">
    <citation type="submission" date="2020-09" db="EMBL/GenBank/DDBJ databases">
        <authorList>
            <person name="Sun Q."/>
            <person name="Ohkuma M."/>
        </authorList>
    </citation>
    <scope>NUCLEOTIDE SEQUENCE</scope>
    <source>
        <strain evidence="2">JCM 14371</strain>
    </source>
</reference>
<protein>
    <submittedName>
        <fullName evidence="2">Uncharacterized protein</fullName>
    </submittedName>
</protein>
<dbReference type="RefSeq" id="WP_188964582.1">
    <property type="nucleotide sequence ID" value="NZ_BMOE01000019.1"/>
</dbReference>
<accession>A0A917PQB1</accession>
<keyword evidence="3" id="KW-1185">Reference proteome</keyword>
<keyword evidence="1" id="KW-1133">Transmembrane helix</keyword>
<feature type="transmembrane region" description="Helical" evidence="1">
    <location>
        <begin position="18"/>
        <end position="39"/>
    </location>
</feature>
<dbReference type="EMBL" id="BMOE01000019">
    <property type="protein sequence ID" value="GGJ87733.1"/>
    <property type="molecule type" value="Genomic_DNA"/>
</dbReference>
<name>A0A917PQB1_9DEIO</name>
<evidence type="ECO:0000256" key="1">
    <source>
        <dbReference type="SAM" id="Phobius"/>
    </source>
</evidence>
<keyword evidence="1" id="KW-0812">Transmembrane</keyword>
<sequence length="142" mass="15221">MSSPAPARPQSDGSGSRVLLWVAIVLTLALLVWMSVFTVQRNPYVSDVSRNKISKSRFIEECKTKFDEFATTVGKSQNATFDTEYDPISLVKGTVANPQTPGWLLSSQVTVSRAGLGSQPVPFACQSDAKGVVSLVQGAQGQ</sequence>
<comment type="caution">
    <text evidence="2">The sequence shown here is derived from an EMBL/GenBank/DDBJ whole genome shotgun (WGS) entry which is preliminary data.</text>
</comment>